<dbReference type="PRINTS" id="PR01853">
    <property type="entry name" value="YAJCTRNLCASE"/>
</dbReference>
<evidence type="ECO:0000256" key="7">
    <source>
        <dbReference type="ARBA" id="ARBA00022989"/>
    </source>
</evidence>
<dbReference type="GO" id="GO:0015031">
    <property type="term" value="P:protein transport"/>
    <property type="evidence" value="ECO:0007669"/>
    <property type="project" value="UniProtKB-KW"/>
</dbReference>
<name>A0A2U1T465_9CORY</name>
<accession>A0A2U1T465</accession>
<evidence type="ECO:0000256" key="6">
    <source>
        <dbReference type="ARBA" id="ARBA00022927"/>
    </source>
</evidence>
<keyword evidence="12" id="KW-1185">Reference proteome</keyword>
<evidence type="ECO:0000256" key="1">
    <source>
        <dbReference type="ARBA" id="ARBA00004162"/>
    </source>
</evidence>
<dbReference type="PANTHER" id="PTHR33909">
    <property type="entry name" value="SEC TRANSLOCON ACCESSORY COMPLEX SUBUNIT YAJC"/>
    <property type="match status" value="1"/>
</dbReference>
<evidence type="ECO:0000313" key="12">
    <source>
        <dbReference type="Proteomes" id="UP000244989"/>
    </source>
</evidence>
<dbReference type="OrthoDB" id="4419940at2"/>
<dbReference type="PANTHER" id="PTHR33909:SF1">
    <property type="entry name" value="SEC TRANSLOCON ACCESSORY COMPLEX SUBUNIT YAJC"/>
    <property type="match status" value="1"/>
</dbReference>
<dbReference type="SMART" id="SM01323">
    <property type="entry name" value="YajC"/>
    <property type="match status" value="1"/>
</dbReference>
<evidence type="ECO:0000313" key="11">
    <source>
        <dbReference type="EMBL" id="PWC00791.1"/>
    </source>
</evidence>
<keyword evidence="7" id="KW-1133">Transmembrane helix</keyword>
<comment type="caution">
    <text evidence="11">The sequence shown here is derived from an EMBL/GenBank/DDBJ whole genome shotgun (WGS) entry which is preliminary data.</text>
</comment>
<evidence type="ECO:0000256" key="2">
    <source>
        <dbReference type="ARBA" id="ARBA00006742"/>
    </source>
</evidence>
<keyword evidence="9" id="KW-0472">Membrane</keyword>
<keyword evidence="8" id="KW-0811">Translocation</keyword>
<evidence type="ECO:0000256" key="9">
    <source>
        <dbReference type="ARBA" id="ARBA00023136"/>
    </source>
</evidence>
<comment type="subcellular location">
    <subcellularLocation>
        <location evidence="1">Cell membrane</location>
        <topology evidence="1">Single-pass membrane protein</topology>
    </subcellularLocation>
</comment>
<feature type="compositionally biased region" description="Basic and acidic residues" evidence="10">
    <location>
        <begin position="88"/>
        <end position="97"/>
    </location>
</feature>
<dbReference type="InterPro" id="IPR003849">
    <property type="entry name" value="Preprotein_translocase_YajC"/>
</dbReference>
<keyword evidence="5" id="KW-0812">Transmembrane</keyword>
<dbReference type="Pfam" id="PF02699">
    <property type="entry name" value="YajC"/>
    <property type="match status" value="1"/>
</dbReference>
<dbReference type="RefSeq" id="WP_108431415.1">
    <property type="nucleotide sequence ID" value="NZ_CP026947.1"/>
</dbReference>
<dbReference type="GO" id="GO:0005886">
    <property type="term" value="C:plasma membrane"/>
    <property type="evidence" value="ECO:0007669"/>
    <property type="project" value="UniProtKB-SubCell"/>
</dbReference>
<evidence type="ECO:0000256" key="10">
    <source>
        <dbReference type="SAM" id="MobiDB-lite"/>
    </source>
</evidence>
<sequence length="115" mass="12939">MEIIVFLVIIALFFIPSFLMMRKQRQHQAEITKLQEALGVDDYVITAAGLHGRIADLAETTVDLEVAPGTIITMERAGVMRNVTQENRQVEAQKTEEITDNEPEDGSGEHPENFR</sequence>
<dbReference type="EMBL" id="QEEZ01000032">
    <property type="protein sequence ID" value="PWC00791.1"/>
    <property type="molecule type" value="Genomic_DNA"/>
</dbReference>
<evidence type="ECO:0000256" key="5">
    <source>
        <dbReference type="ARBA" id="ARBA00022692"/>
    </source>
</evidence>
<evidence type="ECO:0000256" key="3">
    <source>
        <dbReference type="ARBA" id="ARBA00022448"/>
    </source>
</evidence>
<evidence type="ECO:0000256" key="4">
    <source>
        <dbReference type="ARBA" id="ARBA00022475"/>
    </source>
</evidence>
<keyword evidence="6" id="KW-0653">Protein transport</keyword>
<dbReference type="AlphaFoldDB" id="A0A2U1T465"/>
<dbReference type="KEGG" id="cyz:C3B44_05030"/>
<dbReference type="Proteomes" id="UP000244989">
    <property type="component" value="Unassembled WGS sequence"/>
</dbReference>
<dbReference type="NCBIfam" id="TIGR00739">
    <property type="entry name" value="yajC"/>
    <property type="match status" value="1"/>
</dbReference>
<gene>
    <name evidence="11" type="primary">yajC</name>
    <name evidence="11" type="ORF">DF222_10905</name>
</gene>
<comment type="similarity">
    <text evidence="2">Belongs to the YajC family.</text>
</comment>
<keyword evidence="4" id="KW-1003">Cell membrane</keyword>
<evidence type="ECO:0000256" key="8">
    <source>
        <dbReference type="ARBA" id="ARBA00023010"/>
    </source>
</evidence>
<feature type="region of interest" description="Disordered" evidence="10">
    <location>
        <begin position="86"/>
        <end position="115"/>
    </location>
</feature>
<keyword evidence="3" id="KW-0813">Transport</keyword>
<proteinExistence type="inferred from homology"/>
<organism evidence="11 12">
    <name type="scientific">Corynebacterium yudongzhengii</name>
    <dbReference type="NCBI Taxonomy" id="2080740"/>
    <lineage>
        <taxon>Bacteria</taxon>
        <taxon>Bacillati</taxon>
        <taxon>Actinomycetota</taxon>
        <taxon>Actinomycetes</taxon>
        <taxon>Mycobacteriales</taxon>
        <taxon>Corynebacteriaceae</taxon>
        <taxon>Corynebacterium</taxon>
    </lineage>
</organism>
<protein>
    <submittedName>
        <fullName evidence="11">Preprotein translocase subunit YajC</fullName>
    </submittedName>
</protein>
<reference evidence="12" key="1">
    <citation type="submission" date="2018-04" db="EMBL/GenBank/DDBJ databases">
        <authorList>
            <person name="Liu S."/>
            <person name="Wang Z."/>
            <person name="Li J."/>
        </authorList>
    </citation>
    <scope>NUCLEOTIDE SEQUENCE [LARGE SCALE GENOMIC DNA]</scope>
    <source>
        <strain evidence="12">2189</strain>
    </source>
</reference>